<name>A0A2S7DAP0_9XANT</name>
<evidence type="ECO:0000256" key="1">
    <source>
        <dbReference type="SAM" id="SignalP"/>
    </source>
</evidence>
<protein>
    <recommendedName>
        <fullName evidence="4">Secreted protein</fullName>
    </recommendedName>
</protein>
<organism evidence="2 3">
    <name type="scientific">Xanthomonas melonis</name>
    <dbReference type="NCBI Taxonomy" id="56456"/>
    <lineage>
        <taxon>Bacteria</taxon>
        <taxon>Pseudomonadati</taxon>
        <taxon>Pseudomonadota</taxon>
        <taxon>Gammaproteobacteria</taxon>
        <taxon>Lysobacterales</taxon>
        <taxon>Lysobacteraceae</taxon>
        <taxon>Xanthomonas</taxon>
    </lineage>
</organism>
<dbReference type="Proteomes" id="UP000239865">
    <property type="component" value="Unassembled WGS sequence"/>
</dbReference>
<dbReference type="EMBL" id="MDEH01000015">
    <property type="protein sequence ID" value="PPU70867.1"/>
    <property type="molecule type" value="Genomic_DNA"/>
</dbReference>
<gene>
    <name evidence="2" type="ORF">XmelCFBP4644_18555</name>
</gene>
<keyword evidence="1" id="KW-0732">Signal</keyword>
<evidence type="ECO:0000313" key="3">
    <source>
        <dbReference type="Proteomes" id="UP000239865"/>
    </source>
</evidence>
<evidence type="ECO:0000313" key="2">
    <source>
        <dbReference type="EMBL" id="PPU70867.1"/>
    </source>
</evidence>
<feature type="chain" id="PRO_5015597077" description="Secreted protein" evidence="1">
    <location>
        <begin position="26"/>
        <end position="163"/>
    </location>
</feature>
<feature type="signal peptide" evidence="1">
    <location>
        <begin position="1"/>
        <end position="25"/>
    </location>
</feature>
<accession>A0A2S7DAP0</accession>
<evidence type="ECO:0008006" key="4">
    <source>
        <dbReference type="Google" id="ProtNLM"/>
    </source>
</evidence>
<comment type="caution">
    <text evidence="2">The sequence shown here is derived from an EMBL/GenBank/DDBJ whole genome shotgun (WGS) entry which is preliminary data.</text>
</comment>
<reference evidence="2 3" key="1">
    <citation type="submission" date="2016-08" db="EMBL/GenBank/DDBJ databases">
        <authorList>
            <person name="Seilhamer J.J."/>
        </authorList>
    </citation>
    <scope>NUCLEOTIDE SEQUENCE [LARGE SCALE GENOMIC DNA]</scope>
    <source>
        <strain evidence="2 3">CFBP4644</strain>
    </source>
</reference>
<dbReference type="AlphaFoldDB" id="A0A2S7DAP0"/>
<sequence>MAAWKQTSIVSAMVAGLLVCNAAWADHVDLRSVRDYPAGAPAIAQIHGWLLQQSRASDQPRQVPPPATPAGLGAVRVSRVSFDNPLGTRTDAASDAVPLPARGRPRDEIAIDACNAGQRYRWVYTWQHAKRPAWHLRAYRQQTVADCKTFPELPIAFGTDADS</sequence>
<proteinExistence type="predicted"/>